<evidence type="ECO:0000256" key="4">
    <source>
        <dbReference type="ARBA" id="ARBA00016244"/>
    </source>
</evidence>
<dbReference type="InterPro" id="IPR002371">
    <property type="entry name" value="FlgK"/>
</dbReference>
<sequence>MGIFDSLYIGNSGLNAAQIQIQTTGNNITNANNEFYTRQRVIQQAREGLHRAGGDIGLGTNVQQIVRMHDEYAYQKMTSSYSNLSDTGYKEQILTEITNRFPDLADSGIFQDLKDYYAAWNDYASNPAEASQKTVLLNATRILTNDINTAYNELEEIRSTVNEQFLLTIEEVNEIAKQISEINADLQRIEINTSVNGNDLRDKRDELELRLSKLTNIDSFKEDISSRTLYKDDATIYDMGRNYTLSINGITIVDGSNYHPIKLNTEFTENGYAVPYYELNDESRIDISARFTSGKIAAMLDLRGRVPNGDGSFTDGLITKYQDNLDAFAKTLVTQTNSIYASSASTEMVSDYLKDVKDDTTLQNFDSGIKDGEFTVKVYNTQGQVVAQRNIAINAATTLNDITRGNSIVNDFNMNKDDNGDNNNTNDLDDYFKAVYAYDPISKTGNISFKPTDRHPSGYFIAIEDNGTNFAGTLGLSKFLDGQSAASIRPDDDINHDSALIKGGKSPLAGDNEMANDMVNMQNQRFYFNSLSTGESTETISGYYRYFTTDIASDTASVKSQHVTNTAINNTSVQEWQSVSGVNIDEELSNLIKFQSSYGAAAKIITTVERMLQTLLDLKQ</sequence>
<evidence type="ECO:0000256" key="5">
    <source>
        <dbReference type="ARBA" id="ARBA00022525"/>
    </source>
</evidence>
<feature type="domain" description="Flagellar basal-body/hook protein C-terminal" evidence="8">
    <location>
        <begin position="578"/>
        <end position="618"/>
    </location>
</feature>
<comment type="subcellular location">
    <subcellularLocation>
        <location evidence="1">Bacterial flagellum</location>
    </subcellularLocation>
    <subcellularLocation>
        <location evidence="2">Secreted</location>
    </subcellularLocation>
</comment>
<accession>A0ABT8T5J8</accession>
<evidence type="ECO:0000259" key="9">
    <source>
        <dbReference type="Pfam" id="PF22638"/>
    </source>
</evidence>
<dbReference type="Proteomes" id="UP001171111">
    <property type="component" value="Unassembled WGS sequence"/>
</dbReference>
<dbReference type="PANTHER" id="PTHR30033">
    <property type="entry name" value="FLAGELLAR HOOK-ASSOCIATED PROTEIN 1"/>
    <property type="match status" value="1"/>
</dbReference>
<evidence type="ECO:0000256" key="1">
    <source>
        <dbReference type="ARBA" id="ARBA00004365"/>
    </source>
</evidence>
<keyword evidence="7" id="KW-0175">Coiled coil</keyword>
<dbReference type="Pfam" id="PF22638">
    <property type="entry name" value="FlgK_D1"/>
    <property type="match status" value="1"/>
</dbReference>
<keyword evidence="11" id="KW-1185">Reference proteome</keyword>
<evidence type="ECO:0000313" key="10">
    <source>
        <dbReference type="EMBL" id="MDO2408797.1"/>
    </source>
</evidence>
<dbReference type="InterPro" id="IPR053927">
    <property type="entry name" value="FlgK_helical"/>
</dbReference>
<feature type="domain" description="Flagellar hook-associated protein FlgK helical" evidence="9">
    <location>
        <begin position="95"/>
        <end position="341"/>
    </location>
</feature>
<feature type="coiled-coil region" evidence="7">
    <location>
        <begin position="172"/>
        <end position="217"/>
    </location>
</feature>
<dbReference type="Pfam" id="PF06429">
    <property type="entry name" value="Flg_bbr_C"/>
    <property type="match status" value="1"/>
</dbReference>
<dbReference type="RefSeq" id="WP_302243562.1">
    <property type="nucleotide sequence ID" value="NZ_JAULJQ010000002.1"/>
</dbReference>
<keyword evidence="5" id="KW-0964">Secreted</keyword>
<evidence type="ECO:0000256" key="3">
    <source>
        <dbReference type="ARBA" id="ARBA00009677"/>
    </source>
</evidence>
<keyword evidence="10" id="KW-0969">Cilium</keyword>
<keyword evidence="10" id="KW-0282">Flagellum</keyword>
<dbReference type="NCBIfam" id="TIGR02492">
    <property type="entry name" value="flgK_ends"/>
    <property type="match status" value="1"/>
</dbReference>
<evidence type="ECO:0000313" key="11">
    <source>
        <dbReference type="Proteomes" id="UP001171111"/>
    </source>
</evidence>
<proteinExistence type="inferred from homology"/>
<dbReference type="SUPFAM" id="SSF64518">
    <property type="entry name" value="Phase 1 flagellin"/>
    <property type="match status" value="1"/>
</dbReference>
<evidence type="ECO:0000259" key="8">
    <source>
        <dbReference type="Pfam" id="PF06429"/>
    </source>
</evidence>
<reference evidence="10 11" key="1">
    <citation type="submission" date="2023-06" db="EMBL/GenBank/DDBJ databases">
        <title>Campylobacter magnum sp. nov., isolated from cecal contents of domestic pigs (Sus scrofa domesticus).</title>
        <authorList>
            <person name="Papic B."/>
            <person name="Gruntar I."/>
        </authorList>
    </citation>
    <scope>NUCLEOTIDE SEQUENCE [LARGE SCALE GENOMIC DNA]</scope>
    <source>
        <strain evidence="11">34484-21</strain>
    </source>
</reference>
<name>A0ABT8T5J8_9BACT</name>
<evidence type="ECO:0000256" key="2">
    <source>
        <dbReference type="ARBA" id="ARBA00004613"/>
    </source>
</evidence>
<comment type="similarity">
    <text evidence="3">Belongs to the flagella basal body rod proteins family.</text>
</comment>
<dbReference type="PRINTS" id="PR01005">
    <property type="entry name" value="FLGHOOKAP1"/>
</dbReference>
<keyword evidence="6" id="KW-0975">Bacterial flagellum</keyword>
<organism evidence="10 11">
    <name type="scientific">Campylobacter magnus</name>
    <dbReference type="NCBI Taxonomy" id="3026462"/>
    <lineage>
        <taxon>Bacteria</taxon>
        <taxon>Pseudomonadati</taxon>
        <taxon>Campylobacterota</taxon>
        <taxon>Epsilonproteobacteria</taxon>
        <taxon>Campylobacterales</taxon>
        <taxon>Campylobacteraceae</taxon>
        <taxon>Campylobacter</taxon>
    </lineage>
</organism>
<comment type="caution">
    <text evidence="10">The sequence shown here is derived from an EMBL/GenBank/DDBJ whole genome shotgun (WGS) entry which is preliminary data.</text>
</comment>
<evidence type="ECO:0000256" key="6">
    <source>
        <dbReference type="ARBA" id="ARBA00023143"/>
    </source>
</evidence>
<dbReference type="PANTHER" id="PTHR30033:SF1">
    <property type="entry name" value="FLAGELLAR HOOK-ASSOCIATED PROTEIN 1"/>
    <property type="match status" value="1"/>
</dbReference>
<protein>
    <recommendedName>
        <fullName evidence="4">Flagellar hook-associated protein 1</fullName>
    </recommendedName>
</protein>
<dbReference type="EMBL" id="JAULJQ010000002">
    <property type="protein sequence ID" value="MDO2408797.1"/>
    <property type="molecule type" value="Genomic_DNA"/>
</dbReference>
<gene>
    <name evidence="10" type="primary">flgK</name>
    <name evidence="10" type="ORF">Q2362_01615</name>
</gene>
<keyword evidence="10" id="KW-0966">Cell projection</keyword>
<dbReference type="InterPro" id="IPR010930">
    <property type="entry name" value="Flg_bb/hook_C_dom"/>
</dbReference>
<evidence type="ECO:0000256" key="7">
    <source>
        <dbReference type="SAM" id="Coils"/>
    </source>
</evidence>